<dbReference type="Proteomes" id="UP001501758">
    <property type="component" value="Unassembled WGS sequence"/>
</dbReference>
<keyword evidence="2" id="KW-0812">Transmembrane</keyword>
<dbReference type="EMBL" id="BAAAGE010000001">
    <property type="protein sequence ID" value="GAA0712016.1"/>
    <property type="molecule type" value="Genomic_DNA"/>
</dbReference>
<feature type="compositionally biased region" description="Pro residues" evidence="1">
    <location>
        <begin position="416"/>
        <end position="425"/>
    </location>
</feature>
<dbReference type="Pfam" id="PF05569">
    <property type="entry name" value="Peptidase_M56"/>
    <property type="match status" value="1"/>
</dbReference>
<feature type="transmembrane region" description="Helical" evidence="2">
    <location>
        <begin position="48"/>
        <end position="69"/>
    </location>
</feature>
<dbReference type="PANTHER" id="PTHR34978">
    <property type="entry name" value="POSSIBLE SENSOR-TRANSDUCER PROTEIN BLAR"/>
    <property type="match status" value="1"/>
</dbReference>
<reference evidence="4 5" key="1">
    <citation type="journal article" date="2019" name="Int. J. Syst. Evol. Microbiol.">
        <title>The Global Catalogue of Microorganisms (GCM) 10K type strain sequencing project: providing services to taxonomists for standard genome sequencing and annotation.</title>
        <authorList>
            <consortium name="The Broad Institute Genomics Platform"/>
            <consortium name="The Broad Institute Genome Sequencing Center for Infectious Disease"/>
            <person name="Wu L."/>
            <person name="Ma J."/>
        </authorList>
    </citation>
    <scope>NUCLEOTIDE SEQUENCE [LARGE SCALE GENOMIC DNA]</scope>
    <source>
        <strain evidence="4 5">JCM 15974</strain>
    </source>
</reference>
<keyword evidence="2" id="KW-0472">Membrane</keyword>
<protein>
    <recommendedName>
        <fullName evidence="3">Peptidase M56 domain-containing protein</fullName>
    </recommendedName>
</protein>
<feature type="region of interest" description="Disordered" evidence="1">
    <location>
        <begin position="553"/>
        <end position="578"/>
    </location>
</feature>
<organism evidence="4 5">
    <name type="scientific">Aquimarina litoralis</name>
    <dbReference type="NCBI Taxonomy" id="584605"/>
    <lineage>
        <taxon>Bacteria</taxon>
        <taxon>Pseudomonadati</taxon>
        <taxon>Bacteroidota</taxon>
        <taxon>Flavobacteriia</taxon>
        <taxon>Flavobacteriales</taxon>
        <taxon>Flavobacteriaceae</taxon>
        <taxon>Aquimarina</taxon>
    </lineage>
</organism>
<feature type="transmembrane region" description="Helical" evidence="2">
    <location>
        <begin position="226"/>
        <end position="244"/>
    </location>
</feature>
<comment type="caution">
    <text evidence="4">The sequence shown here is derived from an EMBL/GenBank/DDBJ whole genome shotgun (WGS) entry which is preliminary data.</text>
</comment>
<feature type="compositionally biased region" description="Basic and acidic residues" evidence="1">
    <location>
        <begin position="658"/>
        <end position="673"/>
    </location>
</feature>
<proteinExistence type="predicted"/>
<dbReference type="InterPro" id="IPR052173">
    <property type="entry name" value="Beta-lactam_resp_regulator"/>
</dbReference>
<feature type="transmembrane region" description="Helical" evidence="2">
    <location>
        <begin position="140"/>
        <end position="159"/>
    </location>
</feature>
<accession>A0ABN1IFK9</accession>
<evidence type="ECO:0000313" key="4">
    <source>
        <dbReference type="EMBL" id="GAA0712016.1"/>
    </source>
</evidence>
<evidence type="ECO:0000313" key="5">
    <source>
        <dbReference type="Proteomes" id="UP001501758"/>
    </source>
</evidence>
<feature type="transmembrane region" description="Helical" evidence="2">
    <location>
        <begin position="90"/>
        <end position="110"/>
    </location>
</feature>
<dbReference type="PANTHER" id="PTHR34978:SF3">
    <property type="entry name" value="SLR0241 PROTEIN"/>
    <property type="match status" value="1"/>
</dbReference>
<sequence>MVFAFSVPFITLTYEVEVVPQPEIVLDAAAPVMMDVSELSEVNKPVDYISAILWSLYGIGVLIFCIRFIKNLIHIVKKVRRNERLKETSHVNVLVGNSIVPHTFLDYIFVPKKEFQQNAIPEEILLHEKTHVLQKHTLDVLFVELLQVIFWFNPIFIFLKKSIRLNHEFLADQNVLKQQFSIQNYFDLLLNYKNSSNQAELSSPINYSLTKKRLQMMTKTFSKKRTALKLFSMILVFSMCILFFNNKIVAKEREVVFLEDAPLLDTPIPIKQSKSVNIDDELKKINNENINYLKPSTIKNTSEKIAMTIHKSSEKKEIQDGVTEEMVKEYNVWAKDLNSKIKGNKPIDITQSNIYRMIYIYRNMTSEQRERSEQFPDIPPPPPAPEAPRVQKGEKSDIPPPPPPAPKVKKGEKNDIPPPPPPEPKAPSKVNGNYVEVMFAEDSDLTQEEKEAYVKRVEAQIAKQKAEQERALEEIKAEEMEVLAESQRLIADAERVEQDNRRDAIAGIEEAEVKRAIAMEQMQKLIGAAERARAEAAEQAEKQRAEVLEQRQRLRELSAKDMRKAKIQARKAEKAMRKEEMKARKLALEAERKAQKEQVKAEFEAYKAALDAKKAIREAEMQARKAEQQARQEMRKAEMNARAQMLASESAMRAAEMNARKAEQRAKRQTPDKLIENMAKNDAEFYYNGKKISAKKALKLVEDSGNPLSIDASTNNGKSKVIIKD</sequence>
<feature type="region of interest" description="Disordered" evidence="1">
    <location>
        <begin position="705"/>
        <end position="725"/>
    </location>
</feature>
<evidence type="ECO:0000256" key="2">
    <source>
        <dbReference type="SAM" id="Phobius"/>
    </source>
</evidence>
<dbReference type="InterPro" id="IPR008756">
    <property type="entry name" value="Peptidase_M56"/>
</dbReference>
<gene>
    <name evidence="4" type="ORF">GCM10009430_02010</name>
</gene>
<feature type="domain" description="Peptidase M56" evidence="3">
    <location>
        <begin position="49"/>
        <end position="216"/>
    </location>
</feature>
<evidence type="ECO:0000259" key="3">
    <source>
        <dbReference type="Pfam" id="PF05569"/>
    </source>
</evidence>
<keyword evidence="2" id="KW-1133">Transmembrane helix</keyword>
<evidence type="ECO:0000256" key="1">
    <source>
        <dbReference type="SAM" id="MobiDB-lite"/>
    </source>
</evidence>
<feature type="compositionally biased region" description="Basic and acidic residues" evidence="1">
    <location>
        <begin position="621"/>
        <end position="639"/>
    </location>
</feature>
<feature type="compositionally biased region" description="Pro residues" evidence="1">
    <location>
        <begin position="377"/>
        <end position="386"/>
    </location>
</feature>
<feature type="region of interest" description="Disordered" evidence="1">
    <location>
        <begin position="367"/>
        <end position="430"/>
    </location>
</feature>
<name>A0ABN1IFK9_9FLAO</name>
<keyword evidence="5" id="KW-1185">Reference proteome</keyword>
<feature type="region of interest" description="Disordered" evidence="1">
    <location>
        <begin position="621"/>
        <end position="673"/>
    </location>
</feature>
<dbReference type="CDD" id="cd07341">
    <property type="entry name" value="M56_BlaR1_MecR1_like"/>
    <property type="match status" value="1"/>
</dbReference>